<protein>
    <submittedName>
        <fullName evidence="1">Uncharacterized protein</fullName>
    </submittedName>
</protein>
<dbReference type="Proteomes" id="UP000216998">
    <property type="component" value="Unassembled WGS sequence"/>
</dbReference>
<evidence type="ECO:0000313" key="2">
    <source>
        <dbReference type="Proteomes" id="UP000216998"/>
    </source>
</evidence>
<sequence length="258" mass="29369">MGNDAKLLVLGNGPSLRQDHFPAFQEINALGMNAAYRFWQRIGWYPAYYACLDPQVVVSHADAIARMIGEGRFRRAFLHWHILKHHPDLARDPRITFLCQVMDMPDDPRRCTALGLEHRPDPFFRSGHPGWYTTGSASLRFAGYLGYRRIGVLGIDCRYQEMLPEAAAAGGQVLRIERPVTHNPNYFFDDYQQPGDVYQVPNPAQVDPNLHLHCIQYVAEDNAAFGFGLDIRVLSPESGLHTEKVFPFQALDDFLRLD</sequence>
<dbReference type="EMBL" id="NOXU01000017">
    <property type="protein sequence ID" value="OYQ37146.1"/>
    <property type="molecule type" value="Genomic_DNA"/>
</dbReference>
<organism evidence="1 2">
    <name type="scientific">Niveispirillum lacus</name>
    <dbReference type="NCBI Taxonomy" id="1981099"/>
    <lineage>
        <taxon>Bacteria</taxon>
        <taxon>Pseudomonadati</taxon>
        <taxon>Pseudomonadota</taxon>
        <taxon>Alphaproteobacteria</taxon>
        <taxon>Rhodospirillales</taxon>
        <taxon>Azospirillaceae</taxon>
        <taxon>Niveispirillum</taxon>
    </lineage>
</organism>
<dbReference type="AlphaFoldDB" id="A0A255Z6S5"/>
<dbReference type="OrthoDB" id="7866558at2"/>
<name>A0A255Z6S5_9PROT</name>
<reference evidence="1 2" key="1">
    <citation type="submission" date="2017-07" db="EMBL/GenBank/DDBJ databases">
        <title>Niveispirillum cyanobacteriorum sp. nov., isolated from cyanobacterial aggregates in a eutrophic lake.</title>
        <authorList>
            <person name="Cai H."/>
        </authorList>
    </citation>
    <scope>NUCLEOTIDE SEQUENCE [LARGE SCALE GENOMIC DNA]</scope>
    <source>
        <strain evidence="2">TH1-14</strain>
    </source>
</reference>
<accession>A0A255Z6S5</accession>
<proteinExistence type="predicted"/>
<dbReference type="RefSeq" id="WP_094453226.1">
    <property type="nucleotide sequence ID" value="NZ_NOXU01000017.1"/>
</dbReference>
<comment type="caution">
    <text evidence="1">The sequence shown here is derived from an EMBL/GenBank/DDBJ whole genome shotgun (WGS) entry which is preliminary data.</text>
</comment>
<dbReference type="Gene3D" id="3.90.1480.10">
    <property type="entry name" value="Alpha-2,3-sialyltransferase"/>
    <property type="match status" value="1"/>
</dbReference>
<keyword evidence="2" id="KW-1185">Reference proteome</keyword>
<gene>
    <name evidence="1" type="ORF">CHU95_02020</name>
</gene>
<evidence type="ECO:0000313" key="1">
    <source>
        <dbReference type="EMBL" id="OYQ37146.1"/>
    </source>
</evidence>